<comment type="caution">
    <text evidence="3">The sequence shown here is derived from an EMBL/GenBank/DDBJ whole genome shotgun (WGS) entry which is preliminary data.</text>
</comment>
<dbReference type="PANTHER" id="PTHR30337">
    <property type="entry name" value="COMPONENT OF ATP-DEPENDENT DSDNA EXONUCLEASE"/>
    <property type="match status" value="1"/>
</dbReference>
<reference evidence="3" key="1">
    <citation type="submission" date="2021-03" db="EMBL/GenBank/DDBJ databases">
        <title>Antimicrobial resistance genes in bacteria isolated from Japanese honey, and their potential for conferring macrolide and lincosamide resistance in the American foulbrood pathogen Paenibacillus larvae.</title>
        <authorList>
            <person name="Okamoto M."/>
            <person name="Kumagai M."/>
            <person name="Kanamori H."/>
            <person name="Takamatsu D."/>
        </authorList>
    </citation>
    <scope>NUCLEOTIDE SEQUENCE</scope>
    <source>
        <strain evidence="3">J27TS8</strain>
    </source>
</reference>
<dbReference type="PIRSF" id="PIRSF033091">
    <property type="entry name" value="Pesterase_YhaO"/>
    <property type="match status" value="1"/>
</dbReference>
<dbReference type="Gene3D" id="3.60.21.10">
    <property type="match status" value="1"/>
</dbReference>
<evidence type="ECO:0000313" key="3">
    <source>
        <dbReference type="EMBL" id="GIN62846.1"/>
    </source>
</evidence>
<evidence type="ECO:0000313" key="4">
    <source>
        <dbReference type="Proteomes" id="UP000682111"/>
    </source>
</evidence>
<dbReference type="InterPro" id="IPR014576">
    <property type="entry name" value="Pesterase_YhaO"/>
</dbReference>
<name>A0A919WIV7_9BACI</name>
<keyword evidence="3" id="KW-0269">Exonuclease</keyword>
<dbReference type="SUPFAM" id="SSF56300">
    <property type="entry name" value="Metallo-dependent phosphatases"/>
    <property type="match status" value="1"/>
</dbReference>
<evidence type="ECO:0000256" key="1">
    <source>
        <dbReference type="ARBA" id="ARBA00022801"/>
    </source>
</evidence>
<organism evidence="3 4">
    <name type="scientific">Robertmurraya siralis</name>
    <dbReference type="NCBI Taxonomy" id="77777"/>
    <lineage>
        <taxon>Bacteria</taxon>
        <taxon>Bacillati</taxon>
        <taxon>Bacillota</taxon>
        <taxon>Bacilli</taxon>
        <taxon>Bacillales</taxon>
        <taxon>Bacillaceae</taxon>
        <taxon>Robertmurraya</taxon>
    </lineage>
</organism>
<dbReference type="InterPro" id="IPR041796">
    <property type="entry name" value="Mre11_N"/>
</dbReference>
<keyword evidence="1" id="KW-0378">Hydrolase</keyword>
<keyword evidence="3" id="KW-0540">Nuclease</keyword>
<evidence type="ECO:0000259" key="2">
    <source>
        <dbReference type="Pfam" id="PF00149"/>
    </source>
</evidence>
<sequence length="402" mass="46434">MKKIRFIHGADLHIDSPMLGLQALPDAIFKRILESTFRAVENLVNAAIFHHVDFVVLAGDLFDLEDRSVRAQVFLAKQLERLEKEKIDVFIVHGNHDHLGGKWTEIRLPANVHVFKEEVEIKEFTAKNGTKVYLYGFSYPERHVFERKIHSYKRKAGADFHIGILHGNAEGSSDHGNYAPFQIKDLLEKEFHYWALGHIHQRTVLHENPPIVYPGNTQGRHRKEQGQKGCYLVELKEAAATFDFVETSEIIWDEITIDAANISTFDQLYRLCLEKMEEVRVEERGIFTTLKIIGLQRFDSALLDELLEILQEEEKDEQSFVWVVRIIAEEKFSWNQTELAKESDFYGELFQTVKSFTEIEEAIAPLYKHPGARKYLAPLSESDVQEIATDAEALLMKKLLKQ</sequence>
<dbReference type="GO" id="GO:0004527">
    <property type="term" value="F:exonuclease activity"/>
    <property type="evidence" value="ECO:0007669"/>
    <property type="project" value="UniProtKB-KW"/>
</dbReference>
<feature type="domain" description="Calcineurin-like phosphoesterase" evidence="2">
    <location>
        <begin position="4"/>
        <end position="201"/>
    </location>
</feature>
<dbReference type="InterPro" id="IPR004843">
    <property type="entry name" value="Calcineurin-like_PHP"/>
</dbReference>
<dbReference type="InterPro" id="IPR029052">
    <property type="entry name" value="Metallo-depent_PP-like"/>
</dbReference>
<dbReference type="RefSeq" id="WP_212933957.1">
    <property type="nucleotide sequence ID" value="NZ_BORC01000004.1"/>
</dbReference>
<dbReference type="PANTHER" id="PTHR30337:SF7">
    <property type="entry name" value="PHOSPHOESTERASE"/>
    <property type="match status" value="1"/>
</dbReference>
<accession>A0A919WIV7</accession>
<gene>
    <name evidence="3" type="ORF">J27TS8_28390</name>
</gene>
<dbReference type="InterPro" id="IPR050535">
    <property type="entry name" value="DNA_Repair-Maintenance_Comp"/>
</dbReference>
<protein>
    <submittedName>
        <fullName evidence="3">DNA repair exonuclease</fullName>
    </submittedName>
</protein>
<dbReference type="CDD" id="cd00840">
    <property type="entry name" value="MPP_Mre11_N"/>
    <property type="match status" value="1"/>
</dbReference>
<dbReference type="Pfam" id="PF00149">
    <property type="entry name" value="Metallophos"/>
    <property type="match status" value="1"/>
</dbReference>
<dbReference type="AlphaFoldDB" id="A0A919WIV7"/>
<dbReference type="EMBL" id="BORC01000004">
    <property type="protein sequence ID" value="GIN62846.1"/>
    <property type="molecule type" value="Genomic_DNA"/>
</dbReference>
<dbReference type="Proteomes" id="UP000682111">
    <property type="component" value="Unassembled WGS sequence"/>
</dbReference>
<keyword evidence="4" id="KW-1185">Reference proteome</keyword>
<proteinExistence type="predicted"/>